<evidence type="ECO:0000256" key="4">
    <source>
        <dbReference type="ARBA" id="ARBA00022547"/>
    </source>
</evidence>
<evidence type="ECO:0000256" key="12">
    <source>
        <dbReference type="SAM" id="Phobius"/>
    </source>
</evidence>
<dbReference type="Gene3D" id="1.20.120.220">
    <property type="entry name" value="ATP synthase, F0 complex, subunit A"/>
    <property type="match status" value="1"/>
</dbReference>
<geneLocation type="mitochondrion" evidence="13"/>
<feature type="transmembrane region" description="Helical" evidence="12">
    <location>
        <begin position="148"/>
        <end position="169"/>
    </location>
</feature>
<evidence type="ECO:0000256" key="6">
    <source>
        <dbReference type="ARBA" id="ARBA00022781"/>
    </source>
</evidence>
<dbReference type="NCBIfam" id="TIGR01131">
    <property type="entry name" value="ATP_synt_6_or_A"/>
    <property type="match status" value="1"/>
</dbReference>
<protein>
    <recommendedName>
        <fullName evidence="11">ATP synthase subunit a</fullName>
    </recommendedName>
</protein>
<accession>J3RG18</accession>
<dbReference type="InterPro" id="IPR023011">
    <property type="entry name" value="ATP_synth_F0_asu_AS"/>
</dbReference>
<dbReference type="PROSITE" id="PS00449">
    <property type="entry name" value="ATPASE_A"/>
    <property type="match status" value="1"/>
</dbReference>
<evidence type="ECO:0000256" key="5">
    <source>
        <dbReference type="ARBA" id="ARBA00022692"/>
    </source>
</evidence>
<keyword evidence="5 12" id="KW-0812">Transmembrane</keyword>
<evidence type="ECO:0000313" key="13">
    <source>
        <dbReference type="EMBL" id="AEO51218.1"/>
    </source>
</evidence>
<evidence type="ECO:0000256" key="11">
    <source>
        <dbReference type="RuleBase" id="RU004450"/>
    </source>
</evidence>
<name>J3RG18_9GAST</name>
<keyword evidence="9 12" id="KW-0472">Membrane</keyword>
<dbReference type="GeneID" id="13539811"/>
<feature type="transmembrane region" description="Helical" evidence="12">
    <location>
        <begin position="176"/>
        <end position="206"/>
    </location>
</feature>
<dbReference type="GO" id="GO:0005743">
    <property type="term" value="C:mitochondrial inner membrane"/>
    <property type="evidence" value="ECO:0007669"/>
    <property type="project" value="UniProtKB-SubCell"/>
</dbReference>
<comment type="subcellular location">
    <subcellularLocation>
        <location evidence="1">Membrane</location>
        <topology evidence="1">Multi-pass membrane protein</topology>
    </subcellularLocation>
    <subcellularLocation>
        <location evidence="11">Mitochondrion inner membrane</location>
        <topology evidence="11">Multi-pass membrane protein</topology>
    </subcellularLocation>
</comment>
<keyword evidence="4" id="KW-0138">CF(0)</keyword>
<evidence type="ECO:0000256" key="2">
    <source>
        <dbReference type="ARBA" id="ARBA00006810"/>
    </source>
</evidence>
<feature type="transmembrane region" description="Helical" evidence="12">
    <location>
        <begin position="86"/>
        <end position="107"/>
    </location>
</feature>
<evidence type="ECO:0000256" key="10">
    <source>
        <dbReference type="ARBA" id="ARBA00023310"/>
    </source>
</evidence>
<dbReference type="AlphaFoldDB" id="J3RG18"/>
<gene>
    <name evidence="13" type="primary">atp6</name>
</gene>
<comment type="similarity">
    <text evidence="2">Belongs to the ATPase A chain family.</text>
</comment>
<dbReference type="InterPro" id="IPR000568">
    <property type="entry name" value="ATP_synth_F0_asu"/>
</dbReference>
<dbReference type="RefSeq" id="YP_006665698.1">
    <property type="nucleotide sequence ID" value="NC_018536.1"/>
</dbReference>
<reference evidence="13" key="1">
    <citation type="journal article" date="2012" name="PLoS ONE">
        <title>The Complete Mitochondrial Genome of Galba pervia (Gastropoda: Mollusca), an Intermediate Host Snail of Fasciola spp.</title>
        <authorList>
            <person name="Liu G.H."/>
            <person name="Wang S.Y."/>
            <person name="Huang W.Y."/>
            <person name="Zhao G.H."/>
            <person name="Wei S.J."/>
            <person name="Song H.Q."/>
            <person name="Xu M.J."/>
            <person name="Lin R.Q."/>
            <person name="Zhou D.H."/>
            <person name="Zhu X.Q."/>
        </authorList>
    </citation>
    <scope>NUCLEOTIDE SEQUENCE</scope>
</reference>
<evidence type="ECO:0000256" key="1">
    <source>
        <dbReference type="ARBA" id="ARBA00004141"/>
    </source>
</evidence>
<dbReference type="PANTHER" id="PTHR11410">
    <property type="entry name" value="ATP SYNTHASE SUBUNIT A"/>
    <property type="match status" value="1"/>
</dbReference>
<evidence type="ECO:0000256" key="3">
    <source>
        <dbReference type="ARBA" id="ARBA00022448"/>
    </source>
</evidence>
<organism evidence="13">
    <name type="scientific">Galba pervia</name>
    <dbReference type="NCBI Taxonomy" id="1051332"/>
    <lineage>
        <taxon>Eukaryota</taxon>
        <taxon>Metazoa</taxon>
        <taxon>Spiralia</taxon>
        <taxon>Lophotrochozoa</taxon>
        <taxon>Mollusca</taxon>
        <taxon>Gastropoda</taxon>
        <taxon>Heterobranchia</taxon>
        <taxon>Euthyneura</taxon>
        <taxon>Panpulmonata</taxon>
        <taxon>Hygrophila</taxon>
        <taxon>Lymnaeoidea</taxon>
        <taxon>Lymnaeidae</taxon>
        <taxon>Galba</taxon>
    </lineage>
</organism>
<keyword evidence="8" id="KW-0406">Ion transport</keyword>
<dbReference type="PANTHER" id="PTHR11410:SF0">
    <property type="entry name" value="ATP SYNTHASE SUBUNIT A"/>
    <property type="match status" value="1"/>
</dbReference>
<keyword evidence="6" id="KW-0375">Hydrogen ion transport</keyword>
<feature type="transmembrane region" description="Helical" evidence="12">
    <location>
        <begin position="119"/>
        <end position="142"/>
    </location>
</feature>
<proteinExistence type="inferred from homology"/>
<dbReference type="CTD" id="4508"/>
<evidence type="ECO:0000256" key="8">
    <source>
        <dbReference type="ARBA" id="ARBA00023065"/>
    </source>
</evidence>
<dbReference type="CDD" id="cd00310">
    <property type="entry name" value="ATP-synt_Fo_a_6"/>
    <property type="match status" value="1"/>
</dbReference>
<dbReference type="Pfam" id="PF00119">
    <property type="entry name" value="ATP-synt_A"/>
    <property type="match status" value="1"/>
</dbReference>
<feature type="transmembrane region" description="Helical" evidence="12">
    <location>
        <begin position="12"/>
        <end position="32"/>
    </location>
</feature>
<dbReference type="PRINTS" id="PR00123">
    <property type="entry name" value="ATPASEA"/>
</dbReference>
<dbReference type="EMBL" id="JN564796">
    <property type="protein sequence ID" value="AEO51218.1"/>
    <property type="molecule type" value="Genomic_DNA"/>
</dbReference>
<dbReference type="InterPro" id="IPR035908">
    <property type="entry name" value="F0_ATP_A_sf"/>
</dbReference>
<keyword evidence="3" id="KW-0813">Transport</keyword>
<evidence type="ECO:0000256" key="7">
    <source>
        <dbReference type="ARBA" id="ARBA00022989"/>
    </source>
</evidence>
<dbReference type="GO" id="GO:0045259">
    <property type="term" value="C:proton-transporting ATP synthase complex"/>
    <property type="evidence" value="ECO:0007669"/>
    <property type="project" value="UniProtKB-KW"/>
</dbReference>
<sequence length="228" mass="25548">MTDLFSSLDGCFSIFSWIPSIIFVILFFQKTYNYSIMNNIQSLNKFTQMNKSLLALPLFLFSLMFFIILVNLSGLTPFVYSPSSSLWFASSMALCFWSLLLISGIFFNPKESAAHLAPSGAPAALVSFLILIETVSILIRPLTLTVRLIANISAGHIVLSLIANCLTILDFSSSLIVLLVSIFYNMFEVFVCFIQAYIFTLLVGLYSSEHPHFKRSSFLHLTVNYLVA</sequence>
<keyword evidence="13" id="KW-0496">Mitochondrion</keyword>
<keyword evidence="7 12" id="KW-1133">Transmembrane helix</keyword>
<dbReference type="InterPro" id="IPR045083">
    <property type="entry name" value="ATP_synth_F0_asu_bact/mt"/>
</dbReference>
<feature type="transmembrane region" description="Helical" evidence="12">
    <location>
        <begin position="53"/>
        <end position="80"/>
    </location>
</feature>
<keyword evidence="10" id="KW-0066">ATP synthesis</keyword>
<evidence type="ECO:0000256" key="9">
    <source>
        <dbReference type="ARBA" id="ARBA00023136"/>
    </source>
</evidence>
<dbReference type="SUPFAM" id="SSF81336">
    <property type="entry name" value="F1F0 ATP synthase subunit A"/>
    <property type="match status" value="1"/>
</dbReference>
<dbReference type="GO" id="GO:0046933">
    <property type="term" value="F:proton-transporting ATP synthase activity, rotational mechanism"/>
    <property type="evidence" value="ECO:0007669"/>
    <property type="project" value="TreeGrafter"/>
</dbReference>